<evidence type="ECO:0000259" key="1">
    <source>
        <dbReference type="Pfam" id="PF22513"/>
    </source>
</evidence>
<dbReference type="SUPFAM" id="SSF47598">
    <property type="entry name" value="Ribbon-helix-helix"/>
    <property type="match status" value="1"/>
</dbReference>
<evidence type="ECO:0000313" key="3">
    <source>
        <dbReference type="Proteomes" id="UP000253318"/>
    </source>
</evidence>
<comment type="caution">
    <text evidence="2">The sequence shown here is derived from an EMBL/GenBank/DDBJ whole genome shotgun (WGS) entry which is preliminary data.</text>
</comment>
<keyword evidence="3" id="KW-1185">Reference proteome</keyword>
<dbReference type="InterPro" id="IPR010985">
    <property type="entry name" value="Ribbon_hlx_hlx"/>
</dbReference>
<dbReference type="EMBL" id="QEIN01000161">
    <property type="protein sequence ID" value="RCV54733.1"/>
    <property type="molecule type" value="Genomic_DNA"/>
</dbReference>
<evidence type="ECO:0000313" key="2">
    <source>
        <dbReference type="EMBL" id="RCV54733.1"/>
    </source>
</evidence>
<dbReference type="Pfam" id="PF22513">
    <property type="entry name" value="FitA-like_RHH"/>
    <property type="match status" value="1"/>
</dbReference>
<gene>
    <name evidence="2" type="ORF">DEF24_18870</name>
</gene>
<feature type="domain" description="Antitoxin FitA-like ribbon-helix-helix" evidence="1">
    <location>
        <begin position="3"/>
        <end position="39"/>
    </location>
</feature>
<dbReference type="GO" id="GO:0006355">
    <property type="term" value="P:regulation of DNA-templated transcription"/>
    <property type="evidence" value="ECO:0007669"/>
    <property type="project" value="InterPro"/>
</dbReference>
<dbReference type="AlphaFoldDB" id="A0A368T275"/>
<dbReference type="Proteomes" id="UP000253318">
    <property type="component" value="Unassembled WGS sequence"/>
</dbReference>
<dbReference type="RefSeq" id="WP_114397092.1">
    <property type="nucleotide sequence ID" value="NZ_QEIM01000026.1"/>
</dbReference>
<dbReference type="InterPro" id="IPR053853">
    <property type="entry name" value="FitA-like_RHH"/>
</dbReference>
<name>A0A368T275_9ACTN</name>
<proteinExistence type="predicted"/>
<dbReference type="OrthoDB" id="7107936at2"/>
<accession>A0A368T275</accession>
<sequence>MTSIQVKNVPEEVRDELAAAAKRAGHSLQAYLLGVLEREARFARNLEILAQTPAPGANVSLDDILAAVREARGVSDSDFPSQG</sequence>
<protein>
    <recommendedName>
        <fullName evidence="1">Antitoxin FitA-like ribbon-helix-helix domain-containing protein</fullName>
    </recommendedName>
</protein>
<organism evidence="2 3">
    <name type="scientific">Marinitenerispora sediminis</name>
    <dbReference type="NCBI Taxonomy" id="1931232"/>
    <lineage>
        <taxon>Bacteria</taxon>
        <taxon>Bacillati</taxon>
        <taxon>Actinomycetota</taxon>
        <taxon>Actinomycetes</taxon>
        <taxon>Streptosporangiales</taxon>
        <taxon>Nocardiopsidaceae</taxon>
        <taxon>Marinitenerispora</taxon>
    </lineage>
</organism>
<reference evidence="2 3" key="1">
    <citation type="submission" date="2018-04" db="EMBL/GenBank/DDBJ databases">
        <title>Novel actinobacteria from marine sediment.</title>
        <authorList>
            <person name="Ng Z.Y."/>
            <person name="Tan G.Y.A."/>
        </authorList>
    </citation>
    <scope>NUCLEOTIDE SEQUENCE [LARGE SCALE GENOMIC DNA]</scope>
    <source>
        <strain evidence="2 3">TPS81</strain>
    </source>
</reference>